<dbReference type="RefSeq" id="WP_110372564.1">
    <property type="nucleotide sequence ID" value="NZ_JAHBRY010000001.1"/>
</dbReference>
<keyword evidence="6" id="KW-0472">Membrane</keyword>
<evidence type="ECO:0000256" key="3">
    <source>
        <dbReference type="ARBA" id="ARBA00022475"/>
    </source>
</evidence>
<evidence type="ECO:0000256" key="5">
    <source>
        <dbReference type="ARBA" id="ARBA00022989"/>
    </source>
</evidence>
<dbReference type="Pfam" id="PF01899">
    <property type="entry name" value="MNHE"/>
    <property type="match status" value="1"/>
</dbReference>
<evidence type="ECO:0000313" key="8">
    <source>
        <dbReference type="Proteomes" id="UP000248021"/>
    </source>
</evidence>
<gene>
    <name evidence="7" type="ORF">C7450_101242</name>
</gene>
<keyword evidence="5" id="KW-1133">Transmembrane helix</keyword>
<dbReference type="InterPro" id="IPR002758">
    <property type="entry name" value="Cation_antiport_E"/>
</dbReference>
<comment type="caution">
    <text evidence="7">The sequence shown here is derived from an EMBL/GenBank/DDBJ whole genome shotgun (WGS) entry which is preliminary data.</text>
</comment>
<name>A0A2V3UI43_9HYPH</name>
<evidence type="ECO:0000256" key="2">
    <source>
        <dbReference type="ARBA" id="ARBA00006228"/>
    </source>
</evidence>
<evidence type="ECO:0000313" key="7">
    <source>
        <dbReference type="EMBL" id="PXW64487.1"/>
    </source>
</evidence>
<sequence length="161" mass="17895">MRRLLPYPPISLLLLVMWLILNQSVSPGQVLIGGICALLGPLVLTRLDVPQLTIRKPWAILRLLGRMAVDIVRSNKNVARLILKPKLERRAGFVAIPLAIRSPYGHAALACILTATPGTAWVSLDPADGTLIIHVLDLYDEDDWGAIVKTRYEELLMEIFE</sequence>
<keyword evidence="8" id="KW-1185">Reference proteome</keyword>
<dbReference type="GO" id="GO:0005886">
    <property type="term" value="C:plasma membrane"/>
    <property type="evidence" value="ECO:0007669"/>
    <property type="project" value="UniProtKB-SubCell"/>
</dbReference>
<keyword evidence="3" id="KW-1003">Cell membrane</keyword>
<accession>A0A2V3UI43</accession>
<reference evidence="7 8" key="1">
    <citation type="submission" date="2018-05" db="EMBL/GenBank/DDBJ databases">
        <title>Genomic Encyclopedia of Type Strains, Phase IV (KMG-IV): sequencing the most valuable type-strain genomes for metagenomic binning, comparative biology and taxonomic classification.</title>
        <authorList>
            <person name="Goeker M."/>
        </authorList>
    </citation>
    <scope>NUCLEOTIDE SEQUENCE [LARGE SCALE GENOMIC DNA]</scope>
    <source>
        <strain evidence="7 8">DSM 6462</strain>
    </source>
</reference>
<evidence type="ECO:0000256" key="1">
    <source>
        <dbReference type="ARBA" id="ARBA00004651"/>
    </source>
</evidence>
<dbReference type="GO" id="GO:0008324">
    <property type="term" value="F:monoatomic cation transmembrane transporter activity"/>
    <property type="evidence" value="ECO:0007669"/>
    <property type="project" value="InterPro"/>
</dbReference>
<dbReference type="AlphaFoldDB" id="A0A2V3UI43"/>
<organism evidence="7 8">
    <name type="scientific">Chelatococcus asaccharovorans</name>
    <dbReference type="NCBI Taxonomy" id="28210"/>
    <lineage>
        <taxon>Bacteria</taxon>
        <taxon>Pseudomonadati</taxon>
        <taxon>Pseudomonadota</taxon>
        <taxon>Alphaproteobacteria</taxon>
        <taxon>Hyphomicrobiales</taxon>
        <taxon>Chelatococcaceae</taxon>
        <taxon>Chelatococcus</taxon>
    </lineage>
</organism>
<dbReference type="PIRSF" id="PIRSF019239">
    <property type="entry name" value="MrpE"/>
    <property type="match status" value="1"/>
</dbReference>
<dbReference type="OrthoDB" id="9807187at2"/>
<dbReference type="EMBL" id="QJJK01000001">
    <property type="protein sequence ID" value="PXW64487.1"/>
    <property type="molecule type" value="Genomic_DNA"/>
</dbReference>
<comment type="subcellular location">
    <subcellularLocation>
        <location evidence="1">Cell membrane</location>
        <topology evidence="1">Multi-pass membrane protein</topology>
    </subcellularLocation>
</comment>
<evidence type="ECO:0000256" key="4">
    <source>
        <dbReference type="ARBA" id="ARBA00022692"/>
    </source>
</evidence>
<dbReference type="PANTHER" id="PTHR34584:SF1">
    <property type="entry name" value="NA(+)_H(+) ANTIPORTER SUBUNIT E1"/>
    <property type="match status" value="1"/>
</dbReference>
<protein>
    <submittedName>
        <fullName evidence="7">Multisubunit potassium/proton antiporter PhaE subunit</fullName>
    </submittedName>
</protein>
<dbReference type="PANTHER" id="PTHR34584">
    <property type="entry name" value="NA(+)/H(+) ANTIPORTER SUBUNIT E1"/>
    <property type="match status" value="1"/>
</dbReference>
<keyword evidence="4" id="KW-0812">Transmembrane</keyword>
<comment type="similarity">
    <text evidence="2">Belongs to the CPA3 antiporters (TC 2.A.63) subunit E family.</text>
</comment>
<dbReference type="NCBIfam" id="NF006520">
    <property type="entry name" value="PRK08965.1-4"/>
    <property type="match status" value="1"/>
</dbReference>
<dbReference type="Proteomes" id="UP000248021">
    <property type="component" value="Unassembled WGS sequence"/>
</dbReference>
<proteinExistence type="inferred from homology"/>
<evidence type="ECO:0000256" key="6">
    <source>
        <dbReference type="ARBA" id="ARBA00023136"/>
    </source>
</evidence>